<protein>
    <recommendedName>
        <fullName evidence="4 11">Flagellar motor switch protein FliG</fullName>
    </recommendedName>
</protein>
<dbReference type="GO" id="GO:0006935">
    <property type="term" value="P:chemotaxis"/>
    <property type="evidence" value="ECO:0007669"/>
    <property type="project" value="UniProtKB-KW"/>
</dbReference>
<keyword evidence="16" id="KW-1185">Reference proteome</keyword>
<feature type="domain" description="Flagellar motor switch protein FliG N-terminal" evidence="14">
    <location>
        <begin position="35"/>
        <end position="136"/>
    </location>
</feature>
<dbReference type="Pfam" id="PF14841">
    <property type="entry name" value="FliG_M"/>
    <property type="match status" value="1"/>
</dbReference>
<dbReference type="AlphaFoldDB" id="A0A163ZB81"/>
<dbReference type="OrthoDB" id="9780302at2"/>
<dbReference type="InterPro" id="IPR011002">
    <property type="entry name" value="FliG_a-hlx"/>
</dbReference>
<dbReference type="Pfam" id="PF01706">
    <property type="entry name" value="FliG_C"/>
    <property type="match status" value="1"/>
</dbReference>
<keyword evidence="6 11" id="KW-0145">Chemotaxis</keyword>
<evidence type="ECO:0000259" key="14">
    <source>
        <dbReference type="Pfam" id="PF14842"/>
    </source>
</evidence>
<accession>A0A163ZB81</accession>
<evidence type="ECO:0000259" key="12">
    <source>
        <dbReference type="Pfam" id="PF01706"/>
    </source>
</evidence>
<dbReference type="PRINTS" id="PR00954">
    <property type="entry name" value="FLGMOTORFLIG"/>
</dbReference>
<keyword evidence="15" id="KW-0966">Cell projection</keyword>
<feature type="domain" description="Flagellar motor switch protein FliG C-terminal" evidence="12">
    <location>
        <begin position="246"/>
        <end position="352"/>
    </location>
</feature>
<keyword evidence="15" id="KW-0969">Cilium</keyword>
<dbReference type="InterPro" id="IPR028263">
    <property type="entry name" value="FliG_N"/>
</dbReference>
<evidence type="ECO:0000256" key="9">
    <source>
        <dbReference type="ARBA" id="ARBA00023143"/>
    </source>
</evidence>
<dbReference type="GO" id="GO:0003774">
    <property type="term" value="F:cytoskeletal motor activity"/>
    <property type="evidence" value="ECO:0007669"/>
    <property type="project" value="InterPro"/>
</dbReference>
<keyword evidence="9 11" id="KW-0975">Bacterial flagellum</keyword>
<evidence type="ECO:0000256" key="1">
    <source>
        <dbReference type="ARBA" id="ARBA00004117"/>
    </source>
</evidence>
<gene>
    <name evidence="15" type="ORF">A4A58_07650</name>
</gene>
<dbReference type="SUPFAM" id="SSF48029">
    <property type="entry name" value="FliG"/>
    <property type="match status" value="2"/>
</dbReference>
<feature type="domain" description="Flagellar motor switch protein FliG middle" evidence="13">
    <location>
        <begin position="145"/>
        <end position="218"/>
    </location>
</feature>
<evidence type="ECO:0000313" key="15">
    <source>
        <dbReference type="EMBL" id="KZD23248.1"/>
    </source>
</evidence>
<keyword evidence="8 11" id="KW-0472">Membrane</keyword>
<evidence type="ECO:0000259" key="13">
    <source>
        <dbReference type="Pfam" id="PF14841"/>
    </source>
</evidence>
<evidence type="ECO:0000313" key="16">
    <source>
        <dbReference type="Proteomes" id="UP000076574"/>
    </source>
</evidence>
<comment type="function">
    <text evidence="10 11">FliG is one of three proteins (FliG, FliN, FliM) that forms the rotor-mounted switch complex (C ring), located at the base of the basal body. This complex interacts with the CheY and CheZ chemotaxis proteins, in addition to contacting components of the motor that determine the direction of flagellar rotation.</text>
</comment>
<dbReference type="FunFam" id="1.10.220.30:FF:000001">
    <property type="entry name" value="Flagellar motor switch protein FliG"/>
    <property type="match status" value="1"/>
</dbReference>
<reference evidence="15 16" key="1">
    <citation type="submission" date="2016-03" db="EMBL/GenBank/DDBJ databases">
        <title>Microsymbionts genomes from the relict species Vavilovia formosa (Stev.) Fed.</title>
        <authorList>
            <person name="Kopat V."/>
            <person name="Chirak E."/>
            <person name="Kimeklis A."/>
            <person name="Andronov E."/>
        </authorList>
    </citation>
    <scope>NUCLEOTIDE SEQUENCE [LARGE SCALE GENOMIC DNA]</scope>
    <source>
        <strain evidence="15 16">Vaf07</strain>
    </source>
</reference>
<evidence type="ECO:0000256" key="11">
    <source>
        <dbReference type="PIRNR" id="PIRNR003161"/>
    </source>
</evidence>
<comment type="similarity">
    <text evidence="3 11">Belongs to the FliG family.</text>
</comment>
<dbReference type="NCBIfam" id="TIGR00207">
    <property type="entry name" value="fliG"/>
    <property type="match status" value="1"/>
</dbReference>
<dbReference type="STRING" id="943830.A4A58_07650"/>
<proteinExistence type="inferred from homology"/>
<keyword evidence="5 11" id="KW-1003">Cell membrane</keyword>
<evidence type="ECO:0000256" key="7">
    <source>
        <dbReference type="ARBA" id="ARBA00022779"/>
    </source>
</evidence>
<comment type="caution">
    <text evidence="15">The sequence shown here is derived from an EMBL/GenBank/DDBJ whole genome shotgun (WGS) entry which is preliminary data.</text>
</comment>
<dbReference type="Pfam" id="PF14842">
    <property type="entry name" value="FliG_N"/>
    <property type="match status" value="1"/>
</dbReference>
<keyword evidence="7 11" id="KW-0283">Flagellar rotation</keyword>
<dbReference type="Gene3D" id="1.10.220.30">
    <property type="match status" value="3"/>
</dbReference>
<dbReference type="RefSeq" id="WP_068733451.1">
    <property type="nucleotide sequence ID" value="NZ_LVYV01000012.1"/>
</dbReference>
<comment type="subcellular location">
    <subcellularLocation>
        <location evidence="1 11">Bacterial flagellum basal body</location>
    </subcellularLocation>
    <subcellularLocation>
        <location evidence="2 11">Cell inner membrane</location>
        <topology evidence="2 11">Peripheral membrane protein</topology>
        <orientation evidence="2 11">Cytoplasmic side</orientation>
    </subcellularLocation>
</comment>
<dbReference type="GO" id="GO:0009425">
    <property type="term" value="C:bacterial-type flagellum basal body"/>
    <property type="evidence" value="ECO:0007669"/>
    <property type="project" value="UniProtKB-SubCell"/>
</dbReference>
<evidence type="ECO:0000256" key="4">
    <source>
        <dbReference type="ARBA" id="ARBA00021870"/>
    </source>
</evidence>
<evidence type="ECO:0000256" key="3">
    <source>
        <dbReference type="ARBA" id="ARBA00010299"/>
    </source>
</evidence>
<evidence type="ECO:0000256" key="10">
    <source>
        <dbReference type="ARBA" id="ARBA00025598"/>
    </source>
</evidence>
<sequence length="363" mass="40333">MASVPQTTGDNSSDIASVVASLAQRQGGRAPAKPLSGPKRAAILMLALGEQYGGKVWAQLDDDEVRELSVHMSSLGTIEPETVEDLLLEFVSRMSASGALMGTFDATERLLTQYLPSERVSGIMEEIRGPAGRNMWEKLSNVQEEVLANYLKNEYPQTIAVVLSKLKPEHAARVLGILPEDLALDVINRMLKMEAVQKEVIERVEQTLRVEFMSNLSQTRRRDAHEVMAEIFNNFDRQTETRFITSLEEDNREAAERIKALMFTFDDLIKLDAGSAQTLMRSIDKDKLGIALKSANEEVRAFFMGNMSSRAAKMLTDDMDALGPVRLRDVDEAQALLVNLAKDLAAKGEIVLTKNRADDELVY</sequence>
<keyword evidence="15" id="KW-0282">Flagellum</keyword>
<keyword evidence="11" id="KW-0997">Cell inner membrane</keyword>
<dbReference type="InterPro" id="IPR023087">
    <property type="entry name" value="Flg_Motor_Flig_C"/>
</dbReference>
<dbReference type="InterPro" id="IPR032779">
    <property type="entry name" value="FliG_M"/>
</dbReference>
<dbReference type="EMBL" id="LVYV01000012">
    <property type="protein sequence ID" value="KZD23248.1"/>
    <property type="molecule type" value="Genomic_DNA"/>
</dbReference>
<evidence type="ECO:0000256" key="5">
    <source>
        <dbReference type="ARBA" id="ARBA00022475"/>
    </source>
</evidence>
<dbReference type="PANTHER" id="PTHR30534">
    <property type="entry name" value="FLAGELLAR MOTOR SWITCH PROTEIN FLIG"/>
    <property type="match status" value="1"/>
</dbReference>
<evidence type="ECO:0000256" key="2">
    <source>
        <dbReference type="ARBA" id="ARBA00004515"/>
    </source>
</evidence>
<dbReference type="GO" id="GO:0005886">
    <property type="term" value="C:plasma membrane"/>
    <property type="evidence" value="ECO:0007669"/>
    <property type="project" value="UniProtKB-SubCell"/>
</dbReference>
<dbReference type="PANTHER" id="PTHR30534:SF0">
    <property type="entry name" value="FLAGELLAR MOTOR SWITCH PROTEIN FLIG"/>
    <property type="match status" value="1"/>
</dbReference>
<name>A0A163ZB81_9BRAD</name>
<evidence type="ECO:0000256" key="8">
    <source>
        <dbReference type="ARBA" id="ARBA00023136"/>
    </source>
</evidence>
<organism evidence="15 16">
    <name type="scientific">Tardiphaga robiniae</name>
    <dbReference type="NCBI Taxonomy" id="943830"/>
    <lineage>
        <taxon>Bacteria</taxon>
        <taxon>Pseudomonadati</taxon>
        <taxon>Pseudomonadota</taxon>
        <taxon>Alphaproteobacteria</taxon>
        <taxon>Hyphomicrobiales</taxon>
        <taxon>Nitrobacteraceae</taxon>
        <taxon>Tardiphaga</taxon>
    </lineage>
</organism>
<dbReference type="PIRSF" id="PIRSF003161">
    <property type="entry name" value="FliG"/>
    <property type="match status" value="1"/>
</dbReference>
<dbReference type="InterPro" id="IPR000090">
    <property type="entry name" value="Flg_Motor_Flig"/>
</dbReference>
<dbReference type="GO" id="GO:0071973">
    <property type="term" value="P:bacterial-type flagellum-dependent cell motility"/>
    <property type="evidence" value="ECO:0007669"/>
    <property type="project" value="InterPro"/>
</dbReference>
<evidence type="ECO:0000256" key="6">
    <source>
        <dbReference type="ARBA" id="ARBA00022500"/>
    </source>
</evidence>
<dbReference type="Proteomes" id="UP000076574">
    <property type="component" value="Unassembled WGS sequence"/>
</dbReference>